<feature type="compositionally biased region" description="Polar residues" evidence="1">
    <location>
        <begin position="57"/>
        <end position="66"/>
    </location>
</feature>
<gene>
    <name evidence="3" type="ORF">PHYBOEH_002358</name>
</gene>
<evidence type="ECO:0000256" key="1">
    <source>
        <dbReference type="SAM" id="MobiDB-lite"/>
    </source>
</evidence>
<feature type="chain" id="PRO_5035852095" description="Secreted protein" evidence="2">
    <location>
        <begin position="30"/>
        <end position="98"/>
    </location>
</feature>
<feature type="signal peptide" evidence="2">
    <location>
        <begin position="1"/>
        <end position="29"/>
    </location>
</feature>
<protein>
    <recommendedName>
        <fullName evidence="5">Secreted protein</fullName>
    </recommendedName>
</protein>
<proteinExistence type="predicted"/>
<feature type="compositionally biased region" description="Basic and acidic residues" evidence="1">
    <location>
        <begin position="89"/>
        <end position="98"/>
    </location>
</feature>
<reference evidence="3" key="1">
    <citation type="submission" date="2021-02" db="EMBL/GenBank/DDBJ databases">
        <authorList>
            <person name="Palmer J.M."/>
        </authorList>
    </citation>
    <scope>NUCLEOTIDE SEQUENCE</scope>
    <source>
        <strain evidence="3">SCRP23</strain>
    </source>
</reference>
<keyword evidence="2" id="KW-0732">Signal</keyword>
<dbReference type="AlphaFoldDB" id="A0A8T1X764"/>
<comment type="caution">
    <text evidence="3">The sequence shown here is derived from an EMBL/GenBank/DDBJ whole genome shotgun (WGS) entry which is preliminary data.</text>
</comment>
<dbReference type="EMBL" id="JAGDFL010000016">
    <property type="protein sequence ID" value="KAG7401174.1"/>
    <property type="molecule type" value="Genomic_DNA"/>
</dbReference>
<keyword evidence="4" id="KW-1185">Reference proteome</keyword>
<feature type="region of interest" description="Disordered" evidence="1">
    <location>
        <begin position="53"/>
        <end position="98"/>
    </location>
</feature>
<evidence type="ECO:0008006" key="5">
    <source>
        <dbReference type="Google" id="ProtNLM"/>
    </source>
</evidence>
<evidence type="ECO:0000313" key="4">
    <source>
        <dbReference type="Proteomes" id="UP000693981"/>
    </source>
</evidence>
<evidence type="ECO:0000313" key="3">
    <source>
        <dbReference type="EMBL" id="KAG7401174.1"/>
    </source>
</evidence>
<dbReference type="Proteomes" id="UP000693981">
    <property type="component" value="Unassembled WGS sequence"/>
</dbReference>
<evidence type="ECO:0000256" key="2">
    <source>
        <dbReference type="SAM" id="SignalP"/>
    </source>
</evidence>
<sequence>MAFAISRPRHCGLTSIALLLLLTVVVVSGSTQSTLPVLKSVTCHAFLYASLSDDGAKTSTNNTAINSGIRRDSAASNGVEAVPLSTPTTEDRNVRRQL</sequence>
<accession>A0A8T1X764</accession>
<organism evidence="3 4">
    <name type="scientific">Phytophthora boehmeriae</name>
    <dbReference type="NCBI Taxonomy" id="109152"/>
    <lineage>
        <taxon>Eukaryota</taxon>
        <taxon>Sar</taxon>
        <taxon>Stramenopiles</taxon>
        <taxon>Oomycota</taxon>
        <taxon>Peronosporomycetes</taxon>
        <taxon>Peronosporales</taxon>
        <taxon>Peronosporaceae</taxon>
        <taxon>Phytophthora</taxon>
    </lineage>
</organism>
<name>A0A8T1X764_9STRA</name>